<dbReference type="GO" id="GO:0008270">
    <property type="term" value="F:zinc ion binding"/>
    <property type="evidence" value="ECO:0007669"/>
    <property type="project" value="UniProtKB-KW"/>
</dbReference>
<dbReference type="OrthoDB" id="432970at2759"/>
<evidence type="ECO:0000256" key="4">
    <source>
        <dbReference type="PROSITE-ProRule" id="PRU00134"/>
    </source>
</evidence>
<dbReference type="AlphaFoldDB" id="A0A6G1KP08"/>
<accession>A0A6G1KP08</accession>
<dbReference type="EMBL" id="MU005765">
    <property type="protein sequence ID" value="KAF2714212.1"/>
    <property type="molecule type" value="Genomic_DNA"/>
</dbReference>
<dbReference type="Pfam" id="PF01753">
    <property type="entry name" value="zf-MYND"/>
    <property type="match status" value="1"/>
</dbReference>
<dbReference type="InterPro" id="IPR002893">
    <property type="entry name" value="Znf_MYND"/>
</dbReference>
<dbReference type="Gene3D" id="6.10.140.2220">
    <property type="match status" value="1"/>
</dbReference>
<keyword evidence="1" id="KW-0479">Metal-binding</keyword>
<evidence type="ECO:0000313" key="6">
    <source>
        <dbReference type="EMBL" id="KAF2714212.1"/>
    </source>
</evidence>
<dbReference type="Proteomes" id="UP000799428">
    <property type="component" value="Unassembled WGS sequence"/>
</dbReference>
<keyword evidence="3" id="KW-0862">Zinc</keyword>
<name>A0A6G1KP08_9PLEO</name>
<proteinExistence type="predicted"/>
<keyword evidence="7" id="KW-1185">Reference proteome</keyword>
<dbReference type="SUPFAM" id="SSF144232">
    <property type="entry name" value="HIT/MYND zinc finger-like"/>
    <property type="match status" value="1"/>
</dbReference>
<sequence length="335" mass="37928">MDTDILHLDDFRIPDYPDAALTLNGQPLAIITSAANFTVSAEEKEEDKKASPLLLLLNVPIGIATVLYHWHPSALCAFLDLDAWFSLTWIVRLADSRIEIGRVASQITIGTLDADGEKWRLMLTFNLSEEEGGIWVPNPRESMRGEIDITDVHEIESLGLEFVRDLVANRRWEAGRKTTHEFFVEYAPMDVFGDGIRMSPHWLYRGLDLNECTTCARTGGALRLDRCGRCGTAAYCSADCQKTDWKVHKGICGLDTLERGQMLMITQKGGLIRWDEERTMVKEDGVESANPHFAEKQFKRKRRAKTVTRMACPPKIDSKSAHQNRKCFKIREGNE</sequence>
<dbReference type="PROSITE" id="PS01360">
    <property type="entry name" value="ZF_MYND_1"/>
    <property type="match status" value="1"/>
</dbReference>
<protein>
    <recommendedName>
        <fullName evidence="5">MYND-type domain-containing protein</fullName>
    </recommendedName>
</protein>
<evidence type="ECO:0000259" key="5">
    <source>
        <dbReference type="PROSITE" id="PS50865"/>
    </source>
</evidence>
<feature type="domain" description="MYND-type" evidence="5">
    <location>
        <begin position="212"/>
        <end position="252"/>
    </location>
</feature>
<evidence type="ECO:0000256" key="1">
    <source>
        <dbReference type="ARBA" id="ARBA00022723"/>
    </source>
</evidence>
<evidence type="ECO:0000256" key="3">
    <source>
        <dbReference type="ARBA" id="ARBA00022833"/>
    </source>
</evidence>
<evidence type="ECO:0000313" key="7">
    <source>
        <dbReference type="Proteomes" id="UP000799428"/>
    </source>
</evidence>
<keyword evidence="2 4" id="KW-0863">Zinc-finger</keyword>
<reference evidence="6" key="1">
    <citation type="journal article" date="2020" name="Stud. Mycol.">
        <title>101 Dothideomycetes genomes: a test case for predicting lifestyles and emergence of pathogens.</title>
        <authorList>
            <person name="Haridas S."/>
            <person name="Albert R."/>
            <person name="Binder M."/>
            <person name="Bloem J."/>
            <person name="Labutti K."/>
            <person name="Salamov A."/>
            <person name="Andreopoulos B."/>
            <person name="Baker S."/>
            <person name="Barry K."/>
            <person name="Bills G."/>
            <person name="Bluhm B."/>
            <person name="Cannon C."/>
            <person name="Castanera R."/>
            <person name="Culley D."/>
            <person name="Daum C."/>
            <person name="Ezra D."/>
            <person name="Gonzalez J."/>
            <person name="Henrissat B."/>
            <person name="Kuo A."/>
            <person name="Liang C."/>
            <person name="Lipzen A."/>
            <person name="Lutzoni F."/>
            <person name="Magnuson J."/>
            <person name="Mondo S."/>
            <person name="Nolan M."/>
            <person name="Ohm R."/>
            <person name="Pangilinan J."/>
            <person name="Park H.-J."/>
            <person name="Ramirez L."/>
            <person name="Alfaro M."/>
            <person name="Sun H."/>
            <person name="Tritt A."/>
            <person name="Yoshinaga Y."/>
            <person name="Zwiers L.-H."/>
            <person name="Turgeon B."/>
            <person name="Goodwin S."/>
            <person name="Spatafora J."/>
            <person name="Crous P."/>
            <person name="Grigoriev I."/>
        </authorList>
    </citation>
    <scope>NUCLEOTIDE SEQUENCE</scope>
    <source>
        <strain evidence="6">CBS 279.74</strain>
    </source>
</reference>
<dbReference type="PROSITE" id="PS50865">
    <property type="entry name" value="ZF_MYND_2"/>
    <property type="match status" value="1"/>
</dbReference>
<organism evidence="6 7">
    <name type="scientific">Pleomassaria siparia CBS 279.74</name>
    <dbReference type="NCBI Taxonomy" id="1314801"/>
    <lineage>
        <taxon>Eukaryota</taxon>
        <taxon>Fungi</taxon>
        <taxon>Dikarya</taxon>
        <taxon>Ascomycota</taxon>
        <taxon>Pezizomycotina</taxon>
        <taxon>Dothideomycetes</taxon>
        <taxon>Pleosporomycetidae</taxon>
        <taxon>Pleosporales</taxon>
        <taxon>Pleomassariaceae</taxon>
        <taxon>Pleomassaria</taxon>
    </lineage>
</organism>
<gene>
    <name evidence="6" type="ORF">K504DRAFT_473321</name>
</gene>
<evidence type="ECO:0000256" key="2">
    <source>
        <dbReference type="ARBA" id="ARBA00022771"/>
    </source>
</evidence>